<keyword evidence="3" id="KW-1185">Reference proteome</keyword>
<dbReference type="AlphaFoldDB" id="A9VBR0"/>
<dbReference type="RefSeq" id="XP_001750190.1">
    <property type="nucleotide sequence ID" value="XM_001750138.1"/>
</dbReference>
<name>A9VBR0_MONBE</name>
<evidence type="ECO:0000256" key="1">
    <source>
        <dbReference type="SAM" id="MobiDB-lite"/>
    </source>
</evidence>
<dbReference type="Proteomes" id="UP000001357">
    <property type="component" value="Unassembled WGS sequence"/>
</dbReference>
<dbReference type="GeneID" id="5895417"/>
<evidence type="ECO:0000313" key="3">
    <source>
        <dbReference type="Proteomes" id="UP000001357"/>
    </source>
</evidence>
<dbReference type="KEGG" id="mbr:MONBRDRAFT_12268"/>
<evidence type="ECO:0000313" key="2">
    <source>
        <dbReference type="EMBL" id="EDQ85020.1"/>
    </source>
</evidence>
<sequence length="680" mass="74136">MGDAAAALPVQAPGYEHLSTEAEGYSSLPRDESGAPAPKRAAQRIDLAVLPGYTLISVKHQHDLQQVVRHDLPAEGLDVALFKLDALCTPSPEEPVPNLLRCARALKVQLWQLASSRSAQTVEGNARAEPHLLIVEAVRCMGMTIDLPSLVPETAIPLPHHALLMATRLALQRFETAVAPASSRDNASKYMPHVGLSNVFPISSSVFDQLRTTPGATASPSADWPRALFCTREHPYELPTPVLAHVDNQETLRQRIACAGLTELLREALGQRGPLLFASKDSESGSKDLAPPVVVGGAELPAAESLLAMAIPVTEASQTMHVSRLEHDGADEPISASDVAAAAAAMEAPPPSFRDPGFDNDRTHHGLTLAPGATAPTSVMASATASDTAPGGDDDAGTRDSNLVAYSPSSHRHDPTQAQPRTDMPAHLATRLGGQSWADARLVGDENISWLAQVAEYFSLQMSMTKSTGHISNIKYPIWDPATRRIDGYTRRRIKREVHLVPAGPKRTNLERIAQKLERLSCMPRCQLPTGDWLDFGFRASKDCKSFDSRTQCEQASRNDTKDKLAKIADFAFDDILINGRPTQPPLAKVRARCQRLVDDYLATPWIEACDRAQDGKMLLTLLRPLLHGHNNQHIKQRGPTVLRMDAARKRMLSINSRLTWMQLRLNGTSLSQCGQVFFF</sequence>
<dbReference type="EMBL" id="CH991578">
    <property type="protein sequence ID" value="EDQ85020.1"/>
    <property type="molecule type" value="Genomic_DNA"/>
</dbReference>
<feature type="compositionally biased region" description="Low complexity" evidence="1">
    <location>
        <begin position="338"/>
        <end position="347"/>
    </location>
</feature>
<dbReference type="InParanoid" id="A9VBR0"/>
<accession>A9VBR0</accession>
<gene>
    <name evidence="2" type="ORF">MONBRDRAFT_12268</name>
</gene>
<protein>
    <submittedName>
        <fullName evidence="2">Uncharacterized protein</fullName>
    </submittedName>
</protein>
<organism evidence="2 3">
    <name type="scientific">Monosiga brevicollis</name>
    <name type="common">Choanoflagellate</name>
    <dbReference type="NCBI Taxonomy" id="81824"/>
    <lineage>
        <taxon>Eukaryota</taxon>
        <taxon>Choanoflagellata</taxon>
        <taxon>Craspedida</taxon>
        <taxon>Salpingoecidae</taxon>
        <taxon>Monosiga</taxon>
    </lineage>
</organism>
<proteinExistence type="predicted"/>
<reference evidence="2 3" key="1">
    <citation type="journal article" date="2008" name="Nature">
        <title>The genome of the choanoflagellate Monosiga brevicollis and the origin of metazoans.</title>
        <authorList>
            <consortium name="JGI Sequencing"/>
            <person name="King N."/>
            <person name="Westbrook M.J."/>
            <person name="Young S.L."/>
            <person name="Kuo A."/>
            <person name="Abedin M."/>
            <person name="Chapman J."/>
            <person name="Fairclough S."/>
            <person name="Hellsten U."/>
            <person name="Isogai Y."/>
            <person name="Letunic I."/>
            <person name="Marr M."/>
            <person name="Pincus D."/>
            <person name="Putnam N."/>
            <person name="Rokas A."/>
            <person name="Wright K.J."/>
            <person name="Zuzow R."/>
            <person name="Dirks W."/>
            <person name="Good M."/>
            <person name="Goodstein D."/>
            <person name="Lemons D."/>
            <person name="Li W."/>
            <person name="Lyons J.B."/>
            <person name="Morris A."/>
            <person name="Nichols S."/>
            <person name="Richter D.J."/>
            <person name="Salamov A."/>
            <person name="Bork P."/>
            <person name="Lim W.A."/>
            <person name="Manning G."/>
            <person name="Miller W.T."/>
            <person name="McGinnis W."/>
            <person name="Shapiro H."/>
            <person name="Tjian R."/>
            <person name="Grigoriev I.V."/>
            <person name="Rokhsar D."/>
        </authorList>
    </citation>
    <scope>NUCLEOTIDE SEQUENCE [LARGE SCALE GENOMIC DNA]</scope>
    <source>
        <strain evidence="3">MX1 / ATCC 50154</strain>
    </source>
</reference>
<feature type="region of interest" description="Disordered" evidence="1">
    <location>
        <begin position="338"/>
        <end position="421"/>
    </location>
</feature>